<reference evidence="9" key="2">
    <citation type="submission" date="2024-10" db="UniProtKB">
        <authorList>
            <consortium name="EnsemblProtists"/>
        </authorList>
    </citation>
    <scope>IDENTIFICATION</scope>
</reference>
<name>A0A0D3JQ83_EMIH1</name>
<dbReference type="AlphaFoldDB" id="A0A0D3JQ83"/>
<dbReference type="STRING" id="2903.R1CRP3"/>
<evidence type="ECO:0000256" key="2">
    <source>
        <dbReference type="ARBA" id="ARBA00006164"/>
    </source>
</evidence>
<proteinExistence type="inferred from homology"/>
<keyword evidence="5 7" id="KW-0508">mRNA splicing</keyword>
<keyword evidence="6 7" id="KW-0539">Nucleus</keyword>
<comment type="subcellular location">
    <subcellularLocation>
        <location evidence="1 7">Nucleus</location>
    </subcellularLocation>
</comment>
<feature type="compositionally biased region" description="Basic and acidic residues" evidence="8">
    <location>
        <begin position="270"/>
        <end position="296"/>
    </location>
</feature>
<feature type="region of interest" description="Disordered" evidence="8">
    <location>
        <begin position="235"/>
        <end position="296"/>
    </location>
</feature>
<dbReference type="eggNOG" id="KOG2888">
    <property type="taxonomic scope" value="Eukaryota"/>
</dbReference>
<evidence type="ECO:0000256" key="7">
    <source>
        <dbReference type="RuleBase" id="RU367025"/>
    </source>
</evidence>
<dbReference type="RefSeq" id="XP_005778097.1">
    <property type="nucleotide sequence ID" value="XM_005778040.1"/>
</dbReference>
<evidence type="ECO:0000313" key="10">
    <source>
        <dbReference type="Proteomes" id="UP000013827"/>
    </source>
</evidence>
<dbReference type="Proteomes" id="UP000013827">
    <property type="component" value="Unassembled WGS sequence"/>
</dbReference>
<feature type="compositionally biased region" description="Gly residues" evidence="8">
    <location>
        <begin position="248"/>
        <end position="257"/>
    </location>
</feature>
<dbReference type="InterPro" id="IPR005037">
    <property type="entry name" value="PRP38"/>
</dbReference>
<dbReference type="KEGG" id="ehx:EMIHUDRAFT_463382"/>
<evidence type="ECO:0000256" key="8">
    <source>
        <dbReference type="SAM" id="MobiDB-lite"/>
    </source>
</evidence>
<comment type="function">
    <text evidence="7">Required for pre-mRNA splicing.</text>
</comment>
<organism evidence="9 10">
    <name type="scientific">Emiliania huxleyi (strain CCMP1516)</name>
    <dbReference type="NCBI Taxonomy" id="280463"/>
    <lineage>
        <taxon>Eukaryota</taxon>
        <taxon>Haptista</taxon>
        <taxon>Haptophyta</taxon>
        <taxon>Prymnesiophyceae</taxon>
        <taxon>Isochrysidales</taxon>
        <taxon>Noelaerhabdaceae</taxon>
        <taxon>Emiliania</taxon>
    </lineage>
</organism>
<evidence type="ECO:0000256" key="3">
    <source>
        <dbReference type="ARBA" id="ARBA00022664"/>
    </source>
</evidence>
<keyword evidence="10" id="KW-1185">Reference proteome</keyword>
<dbReference type="HOGENOM" id="CLU_984966_0_0_1"/>
<dbReference type="EnsemblProtists" id="EOD25668">
    <property type="protein sequence ID" value="EOD25668"/>
    <property type="gene ID" value="EMIHUDRAFT_463382"/>
</dbReference>
<dbReference type="PANTHER" id="PTHR23142">
    <property type="entry name" value="PRE-MRNA-SPLICING FACTOR 38A-RELATED"/>
    <property type="match status" value="1"/>
</dbReference>
<protein>
    <recommendedName>
        <fullName evidence="7">Pre-mRNA-splicing factor 38</fullName>
    </recommendedName>
</protein>
<comment type="similarity">
    <text evidence="2 7">Belongs to the PRP38 family.</text>
</comment>
<evidence type="ECO:0000313" key="9">
    <source>
        <dbReference type="EnsemblProtists" id="EOD25668"/>
    </source>
</evidence>
<dbReference type="Pfam" id="PF03371">
    <property type="entry name" value="PRP38"/>
    <property type="match status" value="1"/>
</dbReference>
<evidence type="ECO:0000256" key="1">
    <source>
        <dbReference type="ARBA" id="ARBA00004123"/>
    </source>
</evidence>
<dbReference type="GO" id="GO:0000398">
    <property type="term" value="P:mRNA splicing, via spliceosome"/>
    <property type="evidence" value="ECO:0007669"/>
    <property type="project" value="UniProtKB-UniRule"/>
</dbReference>
<evidence type="ECO:0000256" key="5">
    <source>
        <dbReference type="ARBA" id="ARBA00023187"/>
    </source>
</evidence>
<sequence>MTHNKYFFSGRLEAVRQDPAGGNRTQEYAEPNEEGPHEADVVPLVKIADPVHGAPAFNINPMLLEGIRMGDRFWELAKLTTFGEVVDAIFYEVKYVTPWVPGTHGKRSSGMQSAVRGVSNAGTPGIAYTMLLKLFLLRLTRDQVRSLLRHPDSPYIRAIGFLYLRLGLYDFKELWAWFQPYLGDDDQFFIDGTPATATTIGEFVRRLMTDQDFFGDRLPRLPVLVSRQIEDKLQKAASGVTDEPPTEAGGGGGGSGWGPEDAERLKRKRAELAEAEGKVRSLRKLLSEREAQAARR</sequence>
<accession>A0A0D3JQ83</accession>
<evidence type="ECO:0000256" key="4">
    <source>
        <dbReference type="ARBA" id="ARBA00022728"/>
    </source>
</evidence>
<dbReference type="PaxDb" id="2903-EOD25668"/>
<reference evidence="10" key="1">
    <citation type="journal article" date="2013" name="Nature">
        <title>Pan genome of the phytoplankton Emiliania underpins its global distribution.</title>
        <authorList>
            <person name="Read B.A."/>
            <person name="Kegel J."/>
            <person name="Klute M.J."/>
            <person name="Kuo A."/>
            <person name="Lefebvre S.C."/>
            <person name="Maumus F."/>
            <person name="Mayer C."/>
            <person name="Miller J."/>
            <person name="Monier A."/>
            <person name="Salamov A."/>
            <person name="Young J."/>
            <person name="Aguilar M."/>
            <person name="Claverie J.M."/>
            <person name="Frickenhaus S."/>
            <person name="Gonzalez K."/>
            <person name="Herman E.K."/>
            <person name="Lin Y.C."/>
            <person name="Napier J."/>
            <person name="Ogata H."/>
            <person name="Sarno A.F."/>
            <person name="Shmutz J."/>
            <person name="Schroeder D."/>
            <person name="de Vargas C."/>
            <person name="Verret F."/>
            <person name="von Dassow P."/>
            <person name="Valentin K."/>
            <person name="Van de Peer Y."/>
            <person name="Wheeler G."/>
            <person name="Dacks J.B."/>
            <person name="Delwiche C.F."/>
            <person name="Dyhrman S.T."/>
            <person name="Glockner G."/>
            <person name="John U."/>
            <person name="Richards T."/>
            <person name="Worden A.Z."/>
            <person name="Zhang X."/>
            <person name="Grigoriev I.V."/>
            <person name="Allen A.E."/>
            <person name="Bidle K."/>
            <person name="Borodovsky M."/>
            <person name="Bowler C."/>
            <person name="Brownlee C."/>
            <person name="Cock J.M."/>
            <person name="Elias M."/>
            <person name="Gladyshev V.N."/>
            <person name="Groth M."/>
            <person name="Guda C."/>
            <person name="Hadaegh A."/>
            <person name="Iglesias-Rodriguez M.D."/>
            <person name="Jenkins J."/>
            <person name="Jones B.M."/>
            <person name="Lawson T."/>
            <person name="Leese F."/>
            <person name="Lindquist E."/>
            <person name="Lobanov A."/>
            <person name="Lomsadze A."/>
            <person name="Malik S.B."/>
            <person name="Marsh M.E."/>
            <person name="Mackinder L."/>
            <person name="Mock T."/>
            <person name="Mueller-Roeber B."/>
            <person name="Pagarete A."/>
            <person name="Parker M."/>
            <person name="Probert I."/>
            <person name="Quesneville H."/>
            <person name="Raines C."/>
            <person name="Rensing S.A."/>
            <person name="Riano-Pachon D.M."/>
            <person name="Richier S."/>
            <person name="Rokitta S."/>
            <person name="Shiraiwa Y."/>
            <person name="Soanes D.M."/>
            <person name="van der Giezen M."/>
            <person name="Wahlund T.M."/>
            <person name="Williams B."/>
            <person name="Wilson W."/>
            <person name="Wolfe G."/>
            <person name="Wurch L.L."/>
        </authorList>
    </citation>
    <scope>NUCLEOTIDE SEQUENCE</scope>
</reference>
<dbReference type="GeneID" id="17271213"/>
<keyword evidence="3 7" id="KW-0507">mRNA processing</keyword>
<dbReference type="GO" id="GO:0005681">
    <property type="term" value="C:spliceosomal complex"/>
    <property type="evidence" value="ECO:0007669"/>
    <property type="project" value="UniProtKB-KW"/>
</dbReference>
<keyword evidence="4 7" id="KW-0747">Spliceosome</keyword>
<evidence type="ECO:0000256" key="6">
    <source>
        <dbReference type="ARBA" id="ARBA00023242"/>
    </source>
</evidence>